<reference evidence="14" key="1">
    <citation type="journal article" date="2021" name="PeerJ">
        <title>Extensive microbial diversity within the chicken gut microbiome revealed by metagenomics and culture.</title>
        <authorList>
            <person name="Gilroy R."/>
            <person name="Ravi A."/>
            <person name="Getino M."/>
            <person name="Pursley I."/>
            <person name="Horton D.L."/>
            <person name="Alikhan N.F."/>
            <person name="Baker D."/>
            <person name="Gharbi K."/>
            <person name="Hall N."/>
            <person name="Watson M."/>
            <person name="Adriaenssens E.M."/>
            <person name="Foster-Nyarko E."/>
            <person name="Jarju S."/>
            <person name="Secka A."/>
            <person name="Antonio M."/>
            <person name="Oren A."/>
            <person name="Chaudhuri R.R."/>
            <person name="La Ragione R."/>
            <person name="Hildebrand F."/>
            <person name="Pallen M.J."/>
        </authorList>
    </citation>
    <scope>NUCLEOTIDE SEQUENCE</scope>
    <source>
        <strain evidence="14">23274</strain>
    </source>
</reference>
<dbReference type="InterPro" id="IPR032781">
    <property type="entry name" value="ABC_tran_Xtn"/>
</dbReference>
<dbReference type="Gene3D" id="1.10.287.380">
    <property type="entry name" value="Valyl-tRNA synthetase, C-terminal domain"/>
    <property type="match status" value="1"/>
</dbReference>
<dbReference type="GO" id="GO:0000049">
    <property type="term" value="F:tRNA binding"/>
    <property type="evidence" value="ECO:0007669"/>
    <property type="project" value="UniProtKB-KW"/>
</dbReference>
<dbReference type="Proteomes" id="UP000824202">
    <property type="component" value="Unassembled WGS sequence"/>
</dbReference>
<feature type="compositionally biased region" description="Basic and acidic residues" evidence="12">
    <location>
        <begin position="522"/>
        <end position="557"/>
    </location>
</feature>
<feature type="domain" description="ABC transporter" evidence="13">
    <location>
        <begin position="5"/>
        <end position="248"/>
    </location>
</feature>
<evidence type="ECO:0000256" key="11">
    <source>
        <dbReference type="ARBA" id="ARBA00022917"/>
    </source>
</evidence>
<evidence type="ECO:0000313" key="15">
    <source>
        <dbReference type="Proteomes" id="UP000824202"/>
    </source>
</evidence>
<dbReference type="Gene3D" id="3.40.50.300">
    <property type="entry name" value="P-loop containing nucleotide triphosphate hydrolases"/>
    <property type="match status" value="2"/>
</dbReference>
<evidence type="ECO:0000256" key="5">
    <source>
        <dbReference type="ARBA" id="ARBA00022737"/>
    </source>
</evidence>
<dbReference type="Pfam" id="PF00005">
    <property type="entry name" value="ABC_tran"/>
    <property type="match status" value="2"/>
</dbReference>
<gene>
    <name evidence="14" type="ORF">H9863_02080</name>
</gene>
<dbReference type="InterPro" id="IPR003439">
    <property type="entry name" value="ABC_transporter-like_ATP-bd"/>
</dbReference>
<dbReference type="FunFam" id="3.40.50.300:FF:000011">
    <property type="entry name" value="Putative ABC transporter ATP-binding component"/>
    <property type="match status" value="1"/>
</dbReference>
<proteinExistence type="inferred from homology"/>
<dbReference type="AlphaFoldDB" id="A0A9D2ABK1"/>
<name>A0A9D2ABK1_9BACT</name>
<dbReference type="GO" id="GO:0006412">
    <property type="term" value="P:translation"/>
    <property type="evidence" value="ECO:0007669"/>
    <property type="project" value="UniProtKB-KW"/>
</dbReference>
<dbReference type="InterPro" id="IPR037118">
    <property type="entry name" value="Val-tRNA_synth_C_sf"/>
</dbReference>
<evidence type="ECO:0000256" key="10">
    <source>
        <dbReference type="ARBA" id="ARBA00022884"/>
    </source>
</evidence>
<dbReference type="GO" id="GO:0006417">
    <property type="term" value="P:regulation of translation"/>
    <property type="evidence" value="ECO:0007669"/>
    <property type="project" value="UniProtKB-KW"/>
</dbReference>
<evidence type="ECO:0000256" key="2">
    <source>
        <dbReference type="ARBA" id="ARBA00022490"/>
    </source>
</evidence>
<dbReference type="CDD" id="cd03221">
    <property type="entry name" value="ABCF_EF-3"/>
    <property type="match status" value="2"/>
</dbReference>
<evidence type="ECO:0000256" key="8">
    <source>
        <dbReference type="ARBA" id="ARBA00022840"/>
    </source>
</evidence>
<dbReference type="InterPro" id="IPR032524">
    <property type="entry name" value="ABC_tran_C"/>
</dbReference>
<evidence type="ECO:0000256" key="12">
    <source>
        <dbReference type="SAM" id="MobiDB-lite"/>
    </source>
</evidence>
<evidence type="ECO:0000256" key="7">
    <source>
        <dbReference type="ARBA" id="ARBA00022801"/>
    </source>
</evidence>
<dbReference type="PROSITE" id="PS00211">
    <property type="entry name" value="ABC_TRANSPORTER_1"/>
    <property type="match status" value="1"/>
</dbReference>
<dbReference type="GO" id="GO:0019843">
    <property type="term" value="F:rRNA binding"/>
    <property type="evidence" value="ECO:0007669"/>
    <property type="project" value="UniProtKB-KW"/>
</dbReference>
<evidence type="ECO:0000256" key="9">
    <source>
        <dbReference type="ARBA" id="ARBA00022845"/>
    </source>
</evidence>
<dbReference type="Pfam" id="PF12848">
    <property type="entry name" value="ABC_tran_Xtn"/>
    <property type="match status" value="1"/>
</dbReference>
<accession>A0A9D2ABK1</accession>
<dbReference type="GO" id="GO:0003677">
    <property type="term" value="F:DNA binding"/>
    <property type="evidence" value="ECO:0007669"/>
    <property type="project" value="InterPro"/>
</dbReference>
<dbReference type="GO" id="GO:0016887">
    <property type="term" value="F:ATP hydrolysis activity"/>
    <property type="evidence" value="ECO:0007669"/>
    <property type="project" value="InterPro"/>
</dbReference>
<dbReference type="PANTHER" id="PTHR42855:SF1">
    <property type="entry name" value="ABC TRANSPORTER DOMAIN-CONTAINING PROTEIN"/>
    <property type="match status" value="1"/>
</dbReference>
<comment type="caution">
    <text evidence="14">The sequence shown here is derived from an EMBL/GenBank/DDBJ whole genome shotgun (WGS) entry which is preliminary data.</text>
</comment>
<keyword evidence="10" id="KW-0694">RNA-binding</keyword>
<evidence type="ECO:0000256" key="4">
    <source>
        <dbReference type="ARBA" id="ARBA00022730"/>
    </source>
</evidence>
<dbReference type="InterPro" id="IPR051309">
    <property type="entry name" value="ABCF_ATPase"/>
</dbReference>
<evidence type="ECO:0000256" key="1">
    <source>
        <dbReference type="ARBA" id="ARBA00005868"/>
    </source>
</evidence>
<dbReference type="InterPro" id="IPR027417">
    <property type="entry name" value="P-loop_NTPase"/>
</dbReference>
<dbReference type="GO" id="GO:0005524">
    <property type="term" value="F:ATP binding"/>
    <property type="evidence" value="ECO:0007669"/>
    <property type="project" value="UniProtKB-KW"/>
</dbReference>
<dbReference type="PROSITE" id="PS50893">
    <property type="entry name" value="ABC_TRANSPORTER_2"/>
    <property type="match status" value="2"/>
</dbReference>
<keyword evidence="11" id="KW-0648">Protein biosynthesis</keyword>
<feature type="domain" description="ABC transporter" evidence="13">
    <location>
        <begin position="313"/>
        <end position="532"/>
    </location>
</feature>
<keyword evidence="8 14" id="KW-0067">ATP-binding</keyword>
<keyword evidence="7" id="KW-0378">Hydrolase</keyword>
<dbReference type="Pfam" id="PF16326">
    <property type="entry name" value="ABC_tran_CTD"/>
    <property type="match status" value="1"/>
</dbReference>
<keyword evidence="2" id="KW-0963">Cytoplasm</keyword>
<keyword evidence="9" id="KW-0810">Translation regulation</keyword>
<keyword evidence="4" id="KW-0699">rRNA-binding</keyword>
<dbReference type="SUPFAM" id="SSF52540">
    <property type="entry name" value="P-loop containing nucleoside triphosphate hydrolases"/>
    <property type="match status" value="2"/>
</dbReference>
<evidence type="ECO:0000313" key="14">
    <source>
        <dbReference type="EMBL" id="HIX02890.1"/>
    </source>
</evidence>
<dbReference type="FunFam" id="3.40.50.300:FF:000183">
    <property type="entry name" value="ABC transporter ATP-binding protein yjjK"/>
    <property type="match status" value="1"/>
</dbReference>
<evidence type="ECO:0000259" key="13">
    <source>
        <dbReference type="PROSITE" id="PS50893"/>
    </source>
</evidence>
<keyword evidence="3" id="KW-0820">tRNA-binding</keyword>
<protein>
    <submittedName>
        <fullName evidence="14">ABC-F family ATP-binding cassette domain-containing protein</fullName>
    </submittedName>
</protein>
<keyword evidence="6" id="KW-0547">Nucleotide-binding</keyword>
<dbReference type="EMBL" id="DXFT01000042">
    <property type="protein sequence ID" value="HIX02890.1"/>
    <property type="molecule type" value="Genomic_DNA"/>
</dbReference>
<reference evidence="14" key="2">
    <citation type="submission" date="2021-04" db="EMBL/GenBank/DDBJ databases">
        <authorList>
            <person name="Gilroy R."/>
        </authorList>
    </citation>
    <scope>NUCLEOTIDE SEQUENCE</scope>
    <source>
        <strain evidence="14">23274</strain>
    </source>
</reference>
<organism evidence="14 15">
    <name type="scientific">Candidatus Odoribacter faecigallinarum</name>
    <dbReference type="NCBI Taxonomy" id="2838706"/>
    <lineage>
        <taxon>Bacteria</taxon>
        <taxon>Pseudomonadati</taxon>
        <taxon>Bacteroidota</taxon>
        <taxon>Bacteroidia</taxon>
        <taxon>Bacteroidales</taxon>
        <taxon>Odoribacteraceae</taxon>
        <taxon>Odoribacter</taxon>
    </lineage>
</organism>
<evidence type="ECO:0000256" key="6">
    <source>
        <dbReference type="ARBA" id="ARBA00022741"/>
    </source>
</evidence>
<dbReference type="InterPro" id="IPR017871">
    <property type="entry name" value="ABC_transporter-like_CS"/>
</dbReference>
<keyword evidence="5" id="KW-0677">Repeat</keyword>
<comment type="similarity">
    <text evidence="1">Belongs to the ABC transporter superfamily. ABCF family. Translational throttle EttA subfamily.</text>
</comment>
<dbReference type="SMART" id="SM00382">
    <property type="entry name" value="AAA"/>
    <property type="match status" value="2"/>
</dbReference>
<dbReference type="PANTHER" id="PTHR42855">
    <property type="entry name" value="ABC TRANSPORTER ATP-BINDING SUBUNIT"/>
    <property type="match status" value="1"/>
</dbReference>
<evidence type="ECO:0000256" key="3">
    <source>
        <dbReference type="ARBA" id="ARBA00022555"/>
    </source>
</evidence>
<sequence length="627" mass="71533">MVSYLQVDNLSKRFGEQLLFEGISFGVGQGQKVALIARNGMGKSTLLRIIAGKDTAEEGTVVFRNDIRVGILEQDPELEDGNTVLEEVFQADSPLSVVIREYEEAVAHGDSAALERLVPEMDAQGAWGYEAEVKQILGELKIDYFDKKVGLLSGGQRKRVGLAKVLISHPDFLILDEPTNHLDIEMTEWLEGYLGKSKVTLLMVTHDRYFLDRVCNQIIEIDGNGLFAYDGNYAYYLEKRAARIEQHNAAVDKARNLLRTEQEWMRRMPQARGHKAQYRIDNYYRLKEAASQGIEEKKMELDIRGKRLGKKILELEGVSKQFDGEWFLKDFSYKFVRGEKIGIVGRNGVGKSTFLNLITGELAPDSGSISVGETVVYGYYKQSGITFKPGERVIDVVKNISERIDLGNGRVMSAGQFLEYFLFTDKQQYSLVEKLSGGERRRLYLLTVLMRNPNFLILDEPTNDLDIVTLNVLEEYLKGFRGCLLIVSHDRFFMDKVVDRIFAFEGEGKVKDFPGNYTQYKNKKEEEKEAQEKVAREQRKSESKPAPKVQADKPEQKRHLTFKERQEMQQLEKELEVLNAEKAALEESLNSGMLKPDELVGKSQRLGEVIDLLDEKEMRWLELSELA</sequence>
<feature type="region of interest" description="Disordered" evidence="12">
    <location>
        <begin position="515"/>
        <end position="557"/>
    </location>
</feature>
<dbReference type="InterPro" id="IPR003593">
    <property type="entry name" value="AAA+_ATPase"/>
</dbReference>